<comment type="caution">
    <text evidence="4">The sequence shown here is derived from an EMBL/GenBank/DDBJ whole genome shotgun (WGS) entry which is preliminary data.</text>
</comment>
<dbReference type="EMBL" id="ARZX01000023">
    <property type="protein sequence ID" value="EWH12421.1"/>
    <property type="molecule type" value="Genomic_DNA"/>
</dbReference>
<organism evidence="4 5">
    <name type="scientific">Cellulophaga geojensis KL-A</name>
    <dbReference type="NCBI Taxonomy" id="1328323"/>
    <lineage>
        <taxon>Bacteria</taxon>
        <taxon>Pseudomonadati</taxon>
        <taxon>Bacteroidota</taxon>
        <taxon>Flavobacteriia</taxon>
        <taxon>Flavobacteriales</taxon>
        <taxon>Flavobacteriaceae</taxon>
        <taxon>Cellulophaga</taxon>
    </lineage>
</organism>
<dbReference type="Gene3D" id="3.55.50.30">
    <property type="match status" value="1"/>
</dbReference>
<feature type="transmembrane region" description="Helical" evidence="1">
    <location>
        <begin position="68"/>
        <end position="89"/>
    </location>
</feature>
<dbReference type="PANTHER" id="PTHR30273:SF2">
    <property type="entry name" value="PROTEIN FECR"/>
    <property type="match status" value="1"/>
</dbReference>
<keyword evidence="5" id="KW-1185">Reference proteome</keyword>
<reference evidence="4 5" key="1">
    <citation type="journal article" date="2014" name="Genome Announc.">
        <title>Draft Genome Sequence of the Carrageenan-Degrading Bacterium Cellulophaga sp. Strain KL-A, Isolated from Decaying Marine Algae.</title>
        <authorList>
            <person name="Shan D."/>
            <person name="Ying J."/>
            <person name="Li X."/>
            <person name="Gao Z."/>
            <person name="Wei G."/>
            <person name="Shao Z."/>
        </authorList>
    </citation>
    <scope>NUCLEOTIDE SEQUENCE [LARGE SCALE GENOMIC DNA]</scope>
    <source>
        <strain evidence="4 5">KL-A</strain>
    </source>
</reference>
<sequence length="312" mass="35415">MKKEEFIKITEKFAKGTASKKEENIVSTFFDSLQDKEVNTEITNEARKQKMFNAIKAKTVKQSKKTTFVKIAAAIILFISLGTFVIHTITKETIVTYATVKGERKNITLPDGSSIFLNSKSSISYAKEFTNNRNVTLNGEAFFKVTKDSLNPFSVETNTIKTTVLGTSFNISSYPKNNAKVTVNTGKVKVQMITDLSKQLFLTKNQSATYVYGSSNLEKSTSNSNNYNAWTKNTLWFKDNNLKEVSEKLENWFNVKITIKDQDLESLKLTGTYKNPKLVEVLESIKFLKNIEYTITNNQITILKTKKEEMPM</sequence>
<dbReference type="InterPro" id="IPR006860">
    <property type="entry name" value="FecR"/>
</dbReference>
<feature type="domain" description="FecR protein" evidence="2">
    <location>
        <begin position="96"/>
        <end position="189"/>
    </location>
</feature>
<accession>A0ABN0RKL3</accession>
<proteinExistence type="predicted"/>
<keyword evidence="1" id="KW-0812">Transmembrane</keyword>
<evidence type="ECO:0000259" key="3">
    <source>
        <dbReference type="Pfam" id="PF16344"/>
    </source>
</evidence>
<evidence type="ECO:0000313" key="4">
    <source>
        <dbReference type="EMBL" id="EWH12421.1"/>
    </source>
</evidence>
<dbReference type="Gene3D" id="2.60.120.1440">
    <property type="match status" value="1"/>
</dbReference>
<dbReference type="Proteomes" id="UP000019275">
    <property type="component" value="Unassembled WGS sequence"/>
</dbReference>
<protein>
    <submittedName>
        <fullName evidence="4">Anti-FecI sigma factor FecR</fullName>
    </submittedName>
</protein>
<keyword evidence="1" id="KW-0472">Membrane</keyword>
<evidence type="ECO:0000313" key="5">
    <source>
        <dbReference type="Proteomes" id="UP000019275"/>
    </source>
</evidence>
<dbReference type="PANTHER" id="PTHR30273">
    <property type="entry name" value="PERIPLASMIC SIGNAL SENSOR AND SIGMA FACTOR ACTIVATOR FECR-RELATED"/>
    <property type="match status" value="1"/>
</dbReference>
<dbReference type="Pfam" id="PF16344">
    <property type="entry name" value="FecR_C"/>
    <property type="match status" value="1"/>
</dbReference>
<name>A0ABN0RKL3_9FLAO</name>
<dbReference type="InterPro" id="IPR032508">
    <property type="entry name" value="FecR_C"/>
</dbReference>
<keyword evidence="1" id="KW-1133">Transmembrane helix</keyword>
<dbReference type="InterPro" id="IPR012373">
    <property type="entry name" value="Ferrdict_sens_TM"/>
</dbReference>
<gene>
    <name evidence="4" type="ORF">KLA_14870</name>
</gene>
<evidence type="ECO:0000259" key="2">
    <source>
        <dbReference type="Pfam" id="PF04773"/>
    </source>
</evidence>
<evidence type="ECO:0000256" key="1">
    <source>
        <dbReference type="SAM" id="Phobius"/>
    </source>
</evidence>
<dbReference type="PIRSF" id="PIRSF018266">
    <property type="entry name" value="FecR"/>
    <property type="match status" value="1"/>
</dbReference>
<dbReference type="RefSeq" id="WP_034646664.1">
    <property type="nucleotide sequence ID" value="NZ_ARZX01000023.1"/>
</dbReference>
<feature type="domain" description="Protein FecR C-terminal" evidence="3">
    <location>
        <begin position="235"/>
        <end position="302"/>
    </location>
</feature>
<dbReference type="Pfam" id="PF04773">
    <property type="entry name" value="FecR"/>
    <property type="match status" value="1"/>
</dbReference>